<proteinExistence type="inferred from homology"/>
<gene>
    <name evidence="3" type="ORF">H0484_13595</name>
</gene>
<dbReference type="Gene3D" id="3.40.50.720">
    <property type="entry name" value="NAD(P)-binding Rossmann-like Domain"/>
    <property type="match status" value="1"/>
</dbReference>
<evidence type="ECO:0000313" key="4">
    <source>
        <dbReference type="Proteomes" id="UP000776983"/>
    </source>
</evidence>
<dbReference type="RefSeq" id="WP_226955200.1">
    <property type="nucleotide sequence ID" value="NZ_JACDXW010000008.1"/>
</dbReference>
<comment type="caution">
    <text evidence="3">The sequence shown here is derived from an EMBL/GenBank/DDBJ whole genome shotgun (WGS) entry which is preliminary data.</text>
</comment>
<dbReference type="Proteomes" id="UP000776983">
    <property type="component" value="Unassembled WGS sequence"/>
</dbReference>
<protein>
    <submittedName>
        <fullName evidence="3">SDR family oxidoreductase</fullName>
    </submittedName>
</protein>
<evidence type="ECO:0000259" key="2">
    <source>
        <dbReference type="SMART" id="SM00822"/>
    </source>
</evidence>
<evidence type="ECO:0000256" key="1">
    <source>
        <dbReference type="ARBA" id="ARBA00006484"/>
    </source>
</evidence>
<organism evidence="3 4">
    <name type="scientific">Mesopusillimonas faecipullorum</name>
    <dbReference type="NCBI Taxonomy" id="2755040"/>
    <lineage>
        <taxon>Bacteria</taxon>
        <taxon>Pseudomonadati</taxon>
        <taxon>Pseudomonadota</taxon>
        <taxon>Betaproteobacteria</taxon>
        <taxon>Burkholderiales</taxon>
        <taxon>Alcaligenaceae</taxon>
        <taxon>Mesopusillimonas</taxon>
    </lineage>
</organism>
<sequence length="252" mass="26101">MKPLSGKTALVTGSARGLGLAFARDLATQGATVVLSDLQAPHDVAQALQQEGITAWAVALDVANAASVEAAFDFIDKQVGGLDILVNNAGIFTSLKPQSIHDIDMEEWDAVMAVNVRGVFLCSRAAAKRMAIRGYGKIINIASGTAFKGTPLFAHYVASKGAVIALTRALSKELGADGIRVNAVAAGLVMTDNVMANPDIVNRLLQGSLESRALSRAQQTDDVTGAVGFLAGPQSDFITGQTLVVDGGSVTH</sequence>
<dbReference type="EMBL" id="JACDXW010000008">
    <property type="protein sequence ID" value="MCB5364782.1"/>
    <property type="molecule type" value="Genomic_DNA"/>
</dbReference>
<dbReference type="InterPro" id="IPR020904">
    <property type="entry name" value="Sc_DH/Rdtase_CS"/>
</dbReference>
<dbReference type="Pfam" id="PF13561">
    <property type="entry name" value="adh_short_C2"/>
    <property type="match status" value="1"/>
</dbReference>
<dbReference type="PRINTS" id="PR00080">
    <property type="entry name" value="SDRFAMILY"/>
</dbReference>
<dbReference type="CDD" id="cd05233">
    <property type="entry name" value="SDR_c"/>
    <property type="match status" value="1"/>
</dbReference>
<dbReference type="PRINTS" id="PR00081">
    <property type="entry name" value="GDHRDH"/>
</dbReference>
<dbReference type="SMART" id="SM00822">
    <property type="entry name" value="PKS_KR"/>
    <property type="match status" value="1"/>
</dbReference>
<dbReference type="SUPFAM" id="SSF51735">
    <property type="entry name" value="NAD(P)-binding Rossmann-fold domains"/>
    <property type="match status" value="1"/>
</dbReference>
<dbReference type="InterPro" id="IPR057326">
    <property type="entry name" value="KR_dom"/>
</dbReference>
<name>A0ABS8CFG1_9BURK</name>
<accession>A0ABS8CFG1</accession>
<dbReference type="PROSITE" id="PS00061">
    <property type="entry name" value="ADH_SHORT"/>
    <property type="match status" value="1"/>
</dbReference>
<dbReference type="PANTHER" id="PTHR42760">
    <property type="entry name" value="SHORT-CHAIN DEHYDROGENASES/REDUCTASES FAMILY MEMBER"/>
    <property type="match status" value="1"/>
</dbReference>
<evidence type="ECO:0000313" key="3">
    <source>
        <dbReference type="EMBL" id="MCB5364782.1"/>
    </source>
</evidence>
<dbReference type="InterPro" id="IPR036291">
    <property type="entry name" value="NAD(P)-bd_dom_sf"/>
</dbReference>
<feature type="domain" description="Ketoreductase" evidence="2">
    <location>
        <begin position="7"/>
        <end position="193"/>
    </location>
</feature>
<comment type="similarity">
    <text evidence="1">Belongs to the short-chain dehydrogenases/reductases (SDR) family.</text>
</comment>
<dbReference type="InterPro" id="IPR002347">
    <property type="entry name" value="SDR_fam"/>
</dbReference>
<keyword evidence="4" id="KW-1185">Reference proteome</keyword>
<reference evidence="3 4" key="1">
    <citation type="submission" date="2020-07" db="EMBL/GenBank/DDBJ databases">
        <title>Pusillimonas sp. nov., isolated from poultry manure in Taiwan.</title>
        <authorList>
            <person name="Lin S.-Y."/>
            <person name="Tang Y.-S."/>
            <person name="Young C.-C."/>
        </authorList>
    </citation>
    <scope>NUCLEOTIDE SEQUENCE [LARGE SCALE GENOMIC DNA]</scope>
    <source>
        <strain evidence="3 4">CC-YST705</strain>
    </source>
</reference>